<comment type="caution">
    <text evidence="3">The sequence shown here is derived from an EMBL/GenBank/DDBJ whole genome shotgun (WGS) entry which is preliminary data.</text>
</comment>
<evidence type="ECO:0000256" key="1">
    <source>
        <dbReference type="ARBA" id="ARBA00022801"/>
    </source>
</evidence>
<name>A0AAE4AUC8_9HYPH</name>
<dbReference type="Proteomes" id="UP001229244">
    <property type="component" value="Unassembled WGS sequence"/>
</dbReference>
<protein>
    <submittedName>
        <fullName evidence="3">Pimeloyl-ACP methyl ester carboxylesterase</fullName>
    </submittedName>
</protein>
<dbReference type="PANTHER" id="PTHR43798">
    <property type="entry name" value="MONOACYLGLYCEROL LIPASE"/>
    <property type="match status" value="1"/>
</dbReference>
<dbReference type="GO" id="GO:0016787">
    <property type="term" value="F:hydrolase activity"/>
    <property type="evidence" value="ECO:0007669"/>
    <property type="project" value="UniProtKB-KW"/>
</dbReference>
<dbReference type="Pfam" id="PF12697">
    <property type="entry name" value="Abhydrolase_6"/>
    <property type="match status" value="1"/>
</dbReference>
<dbReference type="Gene3D" id="3.40.50.1820">
    <property type="entry name" value="alpha/beta hydrolase"/>
    <property type="match status" value="1"/>
</dbReference>
<organism evidence="3 4">
    <name type="scientific">Amorphus orientalis</name>
    <dbReference type="NCBI Taxonomy" id="649198"/>
    <lineage>
        <taxon>Bacteria</taxon>
        <taxon>Pseudomonadati</taxon>
        <taxon>Pseudomonadota</taxon>
        <taxon>Alphaproteobacteria</taxon>
        <taxon>Hyphomicrobiales</taxon>
        <taxon>Amorphaceae</taxon>
        <taxon>Amorphus</taxon>
    </lineage>
</organism>
<dbReference type="GO" id="GO:0016020">
    <property type="term" value="C:membrane"/>
    <property type="evidence" value="ECO:0007669"/>
    <property type="project" value="TreeGrafter"/>
</dbReference>
<dbReference type="RefSeq" id="WP_306887152.1">
    <property type="nucleotide sequence ID" value="NZ_JAUSUL010000004.1"/>
</dbReference>
<dbReference type="InterPro" id="IPR050266">
    <property type="entry name" value="AB_hydrolase_sf"/>
</dbReference>
<accession>A0AAE4AUC8</accession>
<evidence type="ECO:0000259" key="2">
    <source>
        <dbReference type="Pfam" id="PF12697"/>
    </source>
</evidence>
<reference evidence="3" key="1">
    <citation type="submission" date="2023-07" db="EMBL/GenBank/DDBJ databases">
        <title>Genomic Encyclopedia of Type Strains, Phase IV (KMG-IV): sequencing the most valuable type-strain genomes for metagenomic binning, comparative biology and taxonomic classification.</title>
        <authorList>
            <person name="Goeker M."/>
        </authorList>
    </citation>
    <scope>NUCLEOTIDE SEQUENCE</scope>
    <source>
        <strain evidence="3">DSM 21202</strain>
    </source>
</reference>
<proteinExistence type="predicted"/>
<gene>
    <name evidence="3" type="ORF">J2S73_003727</name>
</gene>
<keyword evidence="1" id="KW-0378">Hydrolase</keyword>
<sequence length="264" mass="28180">MPTVEHNGTQVAYQVDGSGPALVMIHGTGGSAELNFGHLVPRLAARFTVVRPDYSGAGETVDPGGDLTTERLAGEVIAAVDAAGVETFDLVGFSLGAAVAIELAARHPQRVRRLVLLAGFARSDDARMQLEFGLWHDLALSDPETLARWQMMTGFSPDFVSGLGSAAVEEAIADNVALRRWPDVARQADLDRTLDVRDAARRIICPTLVIGCRLDHIVPPAHSRELVELIPGARYAELESGHIAVIEQPDAFLDLLTGFLGSGS</sequence>
<evidence type="ECO:0000313" key="3">
    <source>
        <dbReference type="EMBL" id="MDQ0317250.1"/>
    </source>
</evidence>
<keyword evidence="4" id="KW-1185">Reference proteome</keyword>
<evidence type="ECO:0000313" key="4">
    <source>
        <dbReference type="Proteomes" id="UP001229244"/>
    </source>
</evidence>
<dbReference type="SUPFAM" id="SSF53474">
    <property type="entry name" value="alpha/beta-Hydrolases"/>
    <property type="match status" value="1"/>
</dbReference>
<dbReference type="InterPro" id="IPR029058">
    <property type="entry name" value="AB_hydrolase_fold"/>
</dbReference>
<feature type="domain" description="AB hydrolase-1" evidence="2">
    <location>
        <begin position="22"/>
        <end position="254"/>
    </location>
</feature>
<dbReference type="EMBL" id="JAUSUL010000004">
    <property type="protein sequence ID" value="MDQ0317250.1"/>
    <property type="molecule type" value="Genomic_DNA"/>
</dbReference>
<dbReference type="PRINTS" id="PR00111">
    <property type="entry name" value="ABHYDROLASE"/>
</dbReference>
<dbReference type="PANTHER" id="PTHR43798:SF31">
    <property type="entry name" value="AB HYDROLASE SUPERFAMILY PROTEIN YCLE"/>
    <property type="match status" value="1"/>
</dbReference>
<dbReference type="AlphaFoldDB" id="A0AAE4AUC8"/>
<dbReference type="InterPro" id="IPR000073">
    <property type="entry name" value="AB_hydrolase_1"/>
</dbReference>